<dbReference type="SUPFAM" id="SSF53850">
    <property type="entry name" value="Periplasmic binding protein-like II"/>
    <property type="match status" value="1"/>
</dbReference>
<dbReference type="Gene3D" id="3.40.190.10">
    <property type="entry name" value="Periplasmic binding protein-like II"/>
    <property type="match status" value="2"/>
</dbReference>
<dbReference type="Pfam" id="PF13343">
    <property type="entry name" value="SBP_bac_6"/>
    <property type="match status" value="1"/>
</dbReference>
<comment type="caution">
    <text evidence="2">The sequence shown here is derived from an EMBL/GenBank/DDBJ whole genome shotgun (WGS) entry which is preliminary data.</text>
</comment>
<evidence type="ECO:0000313" key="2">
    <source>
        <dbReference type="EMBL" id="MEW9807654.1"/>
    </source>
</evidence>
<dbReference type="RefSeq" id="WP_367724834.1">
    <property type="nucleotide sequence ID" value="NZ_JBFOCI010000005.1"/>
</dbReference>
<dbReference type="PANTHER" id="PTHR30006:SF25">
    <property type="entry name" value="PHOSPHOGLYCERATE TRANSPORT REGULATORY PROTEIN PGTC"/>
    <property type="match status" value="1"/>
</dbReference>
<name>A0ABV3R2U2_9HYPH</name>
<proteinExistence type="predicted"/>
<keyword evidence="1" id="KW-0732">Signal</keyword>
<dbReference type="Proteomes" id="UP001556196">
    <property type="component" value="Unassembled WGS sequence"/>
</dbReference>
<evidence type="ECO:0000313" key="3">
    <source>
        <dbReference type="Proteomes" id="UP001556196"/>
    </source>
</evidence>
<dbReference type="EMBL" id="JBFOCI010000005">
    <property type="protein sequence ID" value="MEW9807654.1"/>
    <property type="molecule type" value="Genomic_DNA"/>
</dbReference>
<reference evidence="2 3" key="1">
    <citation type="submission" date="2024-06" db="EMBL/GenBank/DDBJ databases">
        <authorList>
            <person name="Tuo L."/>
        </authorList>
    </citation>
    <scope>NUCLEOTIDE SEQUENCE [LARGE SCALE GENOMIC DNA]</scope>
    <source>
        <strain evidence="2 3">ZMM04-5</strain>
    </source>
</reference>
<protein>
    <submittedName>
        <fullName evidence="2">ABC transporter substrate-binding protein</fullName>
    </submittedName>
</protein>
<organism evidence="2 3">
    <name type="scientific">Mesorhizobium marinum</name>
    <dbReference type="NCBI Taxonomy" id="3228790"/>
    <lineage>
        <taxon>Bacteria</taxon>
        <taxon>Pseudomonadati</taxon>
        <taxon>Pseudomonadota</taxon>
        <taxon>Alphaproteobacteria</taxon>
        <taxon>Hyphomicrobiales</taxon>
        <taxon>Phyllobacteriaceae</taxon>
        <taxon>Mesorhizobium</taxon>
    </lineage>
</organism>
<accession>A0ABV3R2U2</accession>
<evidence type="ECO:0000256" key="1">
    <source>
        <dbReference type="ARBA" id="ARBA00022729"/>
    </source>
</evidence>
<keyword evidence="3" id="KW-1185">Reference proteome</keyword>
<sequence>MKPGRIDQDIAATHRRAQRFGAVSRLLAVAILAAATIGVLPQAARANYGSTQLRVLTSFPQSFYEPFEQAFERSNPGIDLVVVQRNTANGMRLILERPDFDADMFWASAPDAFEVLKAKGQLSRTTARNTGAPELVSGYPVNDPDHYYLGFALSGYGFVYNPAYLAAHNLPVPTTWADLTKPVYDGHIGISSPSRSGTTHLIVEIILQTYGWDDGWALLSRLGGNLSTVTARSFGVPSGVVQRRFGVGITIDFLAQPTERPDAVRFVLPHNTVFVPASIAILARSRNDAAAERFLDFVLSLEGQSLLLTRGIDRIPVVPGLRDAAAEPARPFDFPGLMNGKTFDASLSASRYNMVNLLFDEFIVRKRPVLASLWRRVNIISSAAPSPQAQERIDEAVRELVGPPLAEARAVDRSGALSIDDMPAGLPGSEALQDFTHELRSSIEVRLRRAGEILDALAPPQDERGLLR</sequence>
<gene>
    <name evidence="2" type="ORF">ABUE31_16820</name>
</gene>
<dbReference type="PANTHER" id="PTHR30006">
    <property type="entry name" value="THIAMINE-BINDING PERIPLASMIC PROTEIN-RELATED"/>
    <property type="match status" value="1"/>
</dbReference>